<keyword evidence="3 8" id="KW-0813">Transport</keyword>
<feature type="transmembrane region" description="Helical" evidence="9">
    <location>
        <begin position="373"/>
        <end position="397"/>
    </location>
</feature>
<feature type="domain" description="Type II secretion system protein GspF" evidence="10">
    <location>
        <begin position="67"/>
        <end position="190"/>
    </location>
</feature>
<evidence type="ECO:0000256" key="6">
    <source>
        <dbReference type="ARBA" id="ARBA00022989"/>
    </source>
</evidence>
<evidence type="ECO:0000259" key="10">
    <source>
        <dbReference type="Pfam" id="PF00482"/>
    </source>
</evidence>
<comment type="similarity">
    <text evidence="2 8">Belongs to the GSP F family.</text>
</comment>
<dbReference type="InterPro" id="IPR001992">
    <property type="entry name" value="T2SS_GspF/T4SS_PilC_CS"/>
</dbReference>
<protein>
    <submittedName>
        <fullName evidence="11">Type II secretion system F family protein</fullName>
    </submittedName>
</protein>
<keyword evidence="6 9" id="KW-1133">Transmembrane helix</keyword>
<dbReference type="InterPro" id="IPR003004">
    <property type="entry name" value="GspF/PilC"/>
</dbReference>
<organism evidence="11 12">
    <name type="scientific">Marinilactibacillus psychrotolerans</name>
    <dbReference type="NCBI Taxonomy" id="191770"/>
    <lineage>
        <taxon>Bacteria</taxon>
        <taxon>Bacillati</taxon>
        <taxon>Bacillota</taxon>
        <taxon>Bacilli</taxon>
        <taxon>Lactobacillales</taxon>
        <taxon>Carnobacteriaceae</taxon>
        <taxon>Marinilactibacillus</taxon>
    </lineage>
</organism>
<dbReference type="InterPro" id="IPR018076">
    <property type="entry name" value="T2SS_GspF_dom"/>
</dbReference>
<dbReference type="PANTHER" id="PTHR30012:SF0">
    <property type="entry name" value="TYPE II SECRETION SYSTEM PROTEIN F-RELATED"/>
    <property type="match status" value="1"/>
</dbReference>
<evidence type="ECO:0000256" key="3">
    <source>
        <dbReference type="ARBA" id="ARBA00022448"/>
    </source>
</evidence>
<feature type="transmembrane region" description="Helical" evidence="9">
    <location>
        <begin position="219"/>
        <end position="235"/>
    </location>
</feature>
<dbReference type="Pfam" id="PF00482">
    <property type="entry name" value="T2SSF"/>
    <property type="match status" value="2"/>
</dbReference>
<keyword evidence="12" id="KW-1185">Reference proteome</keyword>
<keyword evidence="4" id="KW-1003">Cell membrane</keyword>
<dbReference type="Proteomes" id="UP001625374">
    <property type="component" value="Unassembled WGS sequence"/>
</dbReference>
<evidence type="ECO:0000256" key="9">
    <source>
        <dbReference type="SAM" id="Phobius"/>
    </source>
</evidence>
<evidence type="ECO:0000256" key="4">
    <source>
        <dbReference type="ARBA" id="ARBA00022475"/>
    </source>
</evidence>
<keyword evidence="7 9" id="KW-0472">Membrane</keyword>
<dbReference type="RefSeq" id="WP_407141724.1">
    <property type="nucleotide sequence ID" value="NZ_JBGQQK010000001.1"/>
</dbReference>
<evidence type="ECO:0000256" key="2">
    <source>
        <dbReference type="ARBA" id="ARBA00005745"/>
    </source>
</evidence>
<evidence type="ECO:0000313" key="11">
    <source>
        <dbReference type="EMBL" id="MFL2101780.1"/>
    </source>
</evidence>
<reference evidence="11 12" key="1">
    <citation type="submission" date="2024-08" db="EMBL/GenBank/DDBJ databases">
        <authorList>
            <person name="Arias E."/>
        </authorList>
    </citation>
    <scope>NUCLEOTIDE SEQUENCE [LARGE SCALE GENOMIC DNA]</scope>
    <source>
        <strain evidence="11 12">FAM 24106</strain>
    </source>
</reference>
<feature type="transmembrane region" description="Helical" evidence="9">
    <location>
        <begin position="167"/>
        <end position="193"/>
    </location>
</feature>
<accession>A0ABW8UFR8</accession>
<feature type="domain" description="Type II secretion system protein GspF" evidence="10">
    <location>
        <begin position="271"/>
        <end position="392"/>
    </location>
</feature>
<evidence type="ECO:0000313" key="12">
    <source>
        <dbReference type="Proteomes" id="UP001625374"/>
    </source>
</evidence>
<keyword evidence="5 8" id="KW-0812">Transmembrane</keyword>
<gene>
    <name evidence="11" type="ORF">ACEN37_00785</name>
</gene>
<dbReference type="InterPro" id="IPR042094">
    <property type="entry name" value="T2SS_GspF_sf"/>
</dbReference>
<dbReference type="PROSITE" id="PS00874">
    <property type="entry name" value="T2SP_F"/>
    <property type="match status" value="1"/>
</dbReference>
<evidence type="ECO:0000256" key="1">
    <source>
        <dbReference type="ARBA" id="ARBA00004651"/>
    </source>
</evidence>
<evidence type="ECO:0000256" key="8">
    <source>
        <dbReference type="RuleBase" id="RU003923"/>
    </source>
</evidence>
<evidence type="ECO:0000256" key="7">
    <source>
        <dbReference type="ARBA" id="ARBA00023136"/>
    </source>
</evidence>
<dbReference type="Gene3D" id="1.20.81.30">
    <property type="entry name" value="Type II secretion system (T2SS), domain F"/>
    <property type="match status" value="2"/>
</dbReference>
<dbReference type="EMBL" id="JBGQQK010000001">
    <property type="protein sequence ID" value="MFL2101780.1"/>
    <property type="molecule type" value="Genomic_DNA"/>
</dbReference>
<sequence>MTMYAYKAKTIDGKVTKGKIESSNEAEAIVELEQVNLIVYKLTIVNSALYKDIRIGKPIKSKDFVLFLRQFSTLIESGILLLDALEILSKQIDNKPLKEALEQISNQVREGVALSVSMAKYPKIFPELLVNMIQSGEASGRLDDVLKNMANYYEKQYRLKQKITTALTYPAVVGSMAIMITIFLLVFIVPIFADLFSSFGEELPVYTQMVLSLSQIVEQYWWILLIIGMLIYLGFKELKKREKTSFIIDGLLLKMPFIGKFVQKSILARMTQTLSSLLESSVPILQAMEITKNVMSNKVVKKVLQESKLSLERGESIAKPMEEHWMFPDLITQMINVGESSGALDEMLRKVAEVYDQELEEASDKLQSLIEPILIVFLAVIVGAIVLSIIIPMFSLFETF</sequence>
<evidence type="ECO:0000256" key="5">
    <source>
        <dbReference type="ARBA" id="ARBA00022692"/>
    </source>
</evidence>
<comment type="caution">
    <text evidence="11">The sequence shown here is derived from an EMBL/GenBank/DDBJ whole genome shotgun (WGS) entry which is preliminary data.</text>
</comment>
<dbReference type="PANTHER" id="PTHR30012">
    <property type="entry name" value="GENERAL SECRETION PATHWAY PROTEIN"/>
    <property type="match status" value="1"/>
</dbReference>
<comment type="subcellular location">
    <subcellularLocation>
        <location evidence="1 8">Cell membrane</location>
        <topology evidence="1 8">Multi-pass membrane protein</topology>
    </subcellularLocation>
</comment>
<proteinExistence type="inferred from homology"/>
<name>A0ABW8UFR8_9LACT</name>
<dbReference type="PRINTS" id="PR00812">
    <property type="entry name" value="BCTERIALGSPF"/>
</dbReference>